<evidence type="ECO:0000259" key="8">
    <source>
        <dbReference type="PROSITE" id="PS50850"/>
    </source>
</evidence>
<keyword evidence="4 7" id="KW-0812">Transmembrane</keyword>
<dbReference type="InterPro" id="IPR005829">
    <property type="entry name" value="Sugar_transporter_CS"/>
</dbReference>
<feature type="transmembrane region" description="Helical" evidence="7">
    <location>
        <begin position="338"/>
        <end position="356"/>
    </location>
</feature>
<proteinExistence type="predicted"/>
<keyword evidence="2" id="KW-0813">Transport</keyword>
<dbReference type="InterPro" id="IPR050171">
    <property type="entry name" value="MFS_Transporters"/>
</dbReference>
<dbReference type="Proteomes" id="UP001235343">
    <property type="component" value="Unassembled WGS sequence"/>
</dbReference>
<feature type="transmembrane region" description="Helical" evidence="7">
    <location>
        <begin position="232"/>
        <end position="251"/>
    </location>
</feature>
<feature type="transmembrane region" description="Helical" evidence="7">
    <location>
        <begin position="187"/>
        <end position="211"/>
    </location>
</feature>
<feature type="transmembrane region" description="Helical" evidence="7">
    <location>
        <begin position="32"/>
        <end position="55"/>
    </location>
</feature>
<dbReference type="InterPro" id="IPR036259">
    <property type="entry name" value="MFS_trans_sf"/>
</dbReference>
<dbReference type="PANTHER" id="PTHR23517:SF3">
    <property type="entry name" value="INTEGRAL MEMBRANE TRANSPORT PROTEIN"/>
    <property type="match status" value="1"/>
</dbReference>
<evidence type="ECO:0000256" key="6">
    <source>
        <dbReference type="ARBA" id="ARBA00023136"/>
    </source>
</evidence>
<dbReference type="PROSITE" id="PS00216">
    <property type="entry name" value="SUGAR_TRANSPORT_1"/>
    <property type="match status" value="1"/>
</dbReference>
<keyword evidence="5 7" id="KW-1133">Transmembrane helix</keyword>
<dbReference type="Gene3D" id="1.20.1250.20">
    <property type="entry name" value="MFS general substrate transporter like domains"/>
    <property type="match status" value="1"/>
</dbReference>
<evidence type="ECO:0000256" key="3">
    <source>
        <dbReference type="ARBA" id="ARBA00022475"/>
    </source>
</evidence>
<name>A0ABT7L7B5_9BACI</name>
<feature type="transmembrane region" description="Helical" evidence="7">
    <location>
        <begin position="377"/>
        <end position="400"/>
    </location>
</feature>
<evidence type="ECO:0000256" key="4">
    <source>
        <dbReference type="ARBA" id="ARBA00022692"/>
    </source>
</evidence>
<dbReference type="PANTHER" id="PTHR23517">
    <property type="entry name" value="RESISTANCE PROTEIN MDTM, PUTATIVE-RELATED-RELATED"/>
    <property type="match status" value="1"/>
</dbReference>
<evidence type="ECO:0000256" key="1">
    <source>
        <dbReference type="ARBA" id="ARBA00004651"/>
    </source>
</evidence>
<feature type="transmembrane region" description="Helical" evidence="7">
    <location>
        <begin position="406"/>
        <end position="424"/>
    </location>
</feature>
<dbReference type="Pfam" id="PF07690">
    <property type="entry name" value="MFS_1"/>
    <property type="match status" value="1"/>
</dbReference>
<dbReference type="CDD" id="cd17329">
    <property type="entry name" value="MFS_MdtH_MDR_like"/>
    <property type="match status" value="1"/>
</dbReference>
<accession>A0ABT7L7B5</accession>
<feature type="transmembrane region" description="Helical" evidence="7">
    <location>
        <begin position="61"/>
        <end position="82"/>
    </location>
</feature>
<feature type="transmembrane region" description="Helical" evidence="7">
    <location>
        <begin position="118"/>
        <end position="137"/>
    </location>
</feature>
<feature type="transmembrane region" description="Helical" evidence="7">
    <location>
        <begin position="158"/>
        <end position="181"/>
    </location>
</feature>
<comment type="subcellular location">
    <subcellularLocation>
        <location evidence="1">Cell membrane</location>
        <topology evidence="1">Multi-pass membrane protein</topology>
    </subcellularLocation>
</comment>
<comment type="caution">
    <text evidence="9">The sequence shown here is derived from an EMBL/GenBank/DDBJ whole genome shotgun (WGS) entry which is preliminary data.</text>
</comment>
<dbReference type="PROSITE" id="PS50850">
    <property type="entry name" value="MFS"/>
    <property type="match status" value="1"/>
</dbReference>
<protein>
    <submittedName>
        <fullName evidence="9">MFS transporter</fullName>
    </submittedName>
</protein>
<feature type="transmembrane region" description="Helical" evidence="7">
    <location>
        <begin position="286"/>
        <end position="304"/>
    </location>
</feature>
<evidence type="ECO:0000256" key="7">
    <source>
        <dbReference type="SAM" id="Phobius"/>
    </source>
</evidence>
<reference evidence="9 10" key="1">
    <citation type="submission" date="2023-06" db="EMBL/GenBank/DDBJ databases">
        <title>Aquibacillus rhizosphaerae LR5S19.</title>
        <authorList>
            <person name="Sun J.-Q."/>
        </authorList>
    </citation>
    <scope>NUCLEOTIDE SEQUENCE [LARGE SCALE GENOMIC DNA]</scope>
    <source>
        <strain evidence="9 10">LR5S19</strain>
    </source>
</reference>
<evidence type="ECO:0000313" key="9">
    <source>
        <dbReference type="EMBL" id="MDL4841752.1"/>
    </source>
</evidence>
<feature type="domain" description="Major facilitator superfamily (MFS) profile" evidence="8">
    <location>
        <begin position="1"/>
        <end position="428"/>
    </location>
</feature>
<dbReference type="InterPro" id="IPR020846">
    <property type="entry name" value="MFS_dom"/>
</dbReference>
<keyword evidence="3" id="KW-1003">Cell membrane</keyword>
<evidence type="ECO:0000256" key="2">
    <source>
        <dbReference type="ARBA" id="ARBA00022448"/>
    </source>
</evidence>
<dbReference type="InterPro" id="IPR011701">
    <property type="entry name" value="MFS"/>
</dbReference>
<sequence length="442" mass="49008">MYYTLFNPFWKRQNKEKGEFVMFKELHSNIRIRIYTSFFSRVIGSMIFPFMAIYFTNKLNASVAGILLILHVVVQFIAGLYGGYLADILGRKRLMVIGEAMKLLGFAVMIGANSPITSSAWITFLAMLIIGVSSGFVNPAAEAMLIDVSTKETRAFMYAINYWAVNMSLMLGLIVGGWFFKTHLFELLIALFVMTLVTLWMTAVLIEETLVGKKTVNKEYGVKALLKSYQTVIKDFPFVLFTLGGIAILSLEFQRNNFIAVRLEDEIIPRTLEILTFSVTIDGIKLLSLLTVENTLMIVLFTGLASKLIKGRSERIIMYIGFILFGLGFAILAFSTNILGLFLAVMILTVGELMYVPTRQSLLADIVGDSRRGAYMAFNGFVFQIGKLFGALGIIVGNIIGGVGMGVIYLVFVLLGIYLSRAAIQKYQGIKHGKTAVITGGV</sequence>
<dbReference type="RefSeq" id="WP_285933034.1">
    <property type="nucleotide sequence ID" value="NZ_JASTZU010000047.1"/>
</dbReference>
<dbReference type="SUPFAM" id="SSF103473">
    <property type="entry name" value="MFS general substrate transporter"/>
    <property type="match status" value="1"/>
</dbReference>
<evidence type="ECO:0000313" key="10">
    <source>
        <dbReference type="Proteomes" id="UP001235343"/>
    </source>
</evidence>
<gene>
    <name evidence="9" type="ORF">QQS35_15030</name>
</gene>
<evidence type="ECO:0000256" key="5">
    <source>
        <dbReference type="ARBA" id="ARBA00022989"/>
    </source>
</evidence>
<keyword evidence="6 7" id="KW-0472">Membrane</keyword>
<dbReference type="EMBL" id="JASTZU010000047">
    <property type="protein sequence ID" value="MDL4841752.1"/>
    <property type="molecule type" value="Genomic_DNA"/>
</dbReference>
<organism evidence="9 10">
    <name type="scientific">Aquibacillus rhizosphaerae</name>
    <dbReference type="NCBI Taxonomy" id="3051431"/>
    <lineage>
        <taxon>Bacteria</taxon>
        <taxon>Bacillati</taxon>
        <taxon>Bacillota</taxon>
        <taxon>Bacilli</taxon>
        <taxon>Bacillales</taxon>
        <taxon>Bacillaceae</taxon>
        <taxon>Aquibacillus</taxon>
    </lineage>
</organism>
<feature type="transmembrane region" description="Helical" evidence="7">
    <location>
        <begin position="316"/>
        <end position="332"/>
    </location>
</feature>
<keyword evidence="10" id="KW-1185">Reference proteome</keyword>